<evidence type="ECO:0000313" key="1">
    <source>
        <dbReference type="EMBL" id="CAF3559686.1"/>
    </source>
</evidence>
<sequence>MMFKMQIDHEASASSQVILLLIFENSSITRSSHHHRYQQQKTHRDRARFFLKLRRNKKQHRLQQGPLRIHTDHQHHVHNIEKDIHEKNREIKLITAIVGSSIARNISIKNIENKQNEVRLQYKSGSDCADALAWLQSLDGQTLIRGAHQLIFIIGTNDLYRVGAYQTVLRIDHTVSTGRNLYLGINVVWQLLQQRTHKTWLLPEGPAVLHEIEKFNILLLKLAAEK</sequence>
<name>A0A818L1X4_9BILA</name>
<dbReference type="EMBL" id="CAJOBB010000097">
    <property type="protein sequence ID" value="CAF3559686.1"/>
    <property type="molecule type" value="Genomic_DNA"/>
</dbReference>
<reference evidence="1" key="1">
    <citation type="submission" date="2021-02" db="EMBL/GenBank/DDBJ databases">
        <authorList>
            <person name="Nowell W R."/>
        </authorList>
    </citation>
    <scope>NUCLEOTIDE SEQUENCE</scope>
</reference>
<dbReference type="AlphaFoldDB" id="A0A818L1X4"/>
<dbReference type="Proteomes" id="UP000663868">
    <property type="component" value="Unassembled WGS sequence"/>
</dbReference>
<gene>
    <name evidence="1" type="ORF">KXQ929_LOCUS3075</name>
</gene>
<comment type="caution">
    <text evidence="1">The sequence shown here is derived from an EMBL/GenBank/DDBJ whole genome shotgun (WGS) entry which is preliminary data.</text>
</comment>
<accession>A0A818L1X4</accession>
<evidence type="ECO:0000313" key="2">
    <source>
        <dbReference type="Proteomes" id="UP000663868"/>
    </source>
</evidence>
<organism evidence="1 2">
    <name type="scientific">Adineta steineri</name>
    <dbReference type="NCBI Taxonomy" id="433720"/>
    <lineage>
        <taxon>Eukaryota</taxon>
        <taxon>Metazoa</taxon>
        <taxon>Spiralia</taxon>
        <taxon>Gnathifera</taxon>
        <taxon>Rotifera</taxon>
        <taxon>Eurotatoria</taxon>
        <taxon>Bdelloidea</taxon>
        <taxon>Adinetida</taxon>
        <taxon>Adinetidae</taxon>
        <taxon>Adineta</taxon>
    </lineage>
</organism>
<protein>
    <submittedName>
        <fullName evidence="1">Uncharacterized protein</fullName>
    </submittedName>
</protein>
<proteinExistence type="predicted"/>